<keyword evidence="2" id="KW-0812">Transmembrane</keyword>
<feature type="transmembrane region" description="Helical" evidence="2">
    <location>
        <begin position="335"/>
        <end position="357"/>
    </location>
</feature>
<organism evidence="3 4">
    <name type="scientific">Mycena pura</name>
    <dbReference type="NCBI Taxonomy" id="153505"/>
    <lineage>
        <taxon>Eukaryota</taxon>
        <taxon>Fungi</taxon>
        <taxon>Dikarya</taxon>
        <taxon>Basidiomycota</taxon>
        <taxon>Agaricomycotina</taxon>
        <taxon>Agaricomycetes</taxon>
        <taxon>Agaricomycetidae</taxon>
        <taxon>Agaricales</taxon>
        <taxon>Marasmiineae</taxon>
        <taxon>Mycenaceae</taxon>
        <taxon>Mycena</taxon>
    </lineage>
</organism>
<evidence type="ECO:0000256" key="1">
    <source>
        <dbReference type="SAM" id="MobiDB-lite"/>
    </source>
</evidence>
<feature type="region of interest" description="Disordered" evidence="1">
    <location>
        <begin position="220"/>
        <end position="250"/>
    </location>
</feature>
<evidence type="ECO:0000313" key="4">
    <source>
        <dbReference type="Proteomes" id="UP001219525"/>
    </source>
</evidence>
<dbReference type="Proteomes" id="UP001219525">
    <property type="component" value="Unassembled WGS sequence"/>
</dbReference>
<keyword evidence="2" id="KW-1133">Transmembrane helix</keyword>
<feature type="compositionally biased region" description="Basic and acidic residues" evidence="1">
    <location>
        <begin position="28"/>
        <end position="40"/>
    </location>
</feature>
<feature type="region of interest" description="Disordered" evidence="1">
    <location>
        <begin position="1"/>
        <end position="40"/>
    </location>
</feature>
<gene>
    <name evidence="3" type="ORF">GGX14DRAFT_465791</name>
</gene>
<evidence type="ECO:0000313" key="3">
    <source>
        <dbReference type="EMBL" id="KAJ7201103.1"/>
    </source>
</evidence>
<feature type="compositionally biased region" description="Low complexity" evidence="1">
    <location>
        <begin position="95"/>
        <end position="106"/>
    </location>
</feature>
<keyword evidence="4" id="KW-1185">Reference proteome</keyword>
<feature type="compositionally biased region" description="Polar residues" evidence="1">
    <location>
        <begin position="233"/>
        <end position="250"/>
    </location>
</feature>
<protein>
    <submittedName>
        <fullName evidence="3">Uncharacterized protein</fullName>
    </submittedName>
</protein>
<sequence length="579" mass="60140">MPASGRAGQSTRSQRRGAIASTTPATERTTRRSAERRKADAYVCSSAVHARRFTQYRDYGDGNAELRVVIPRPNFPSSSTDEPHCSPSPSRSGTPHSAAVAPAPSSQVLTHGAESGALNFGTPGNILRQSSHSNPEIHPWAPVFSTTVTISIIAIPLATESDASTFSAIKGPAAPASIKANSLTGSQPILGGVTVPVTVAATNTLTKTNSPSRPSLAVAIPPPGLSAPVHPPSTETATNADTAGDSSPPTSTVTFAPWLGTITGSFSIAPVGSGSGAAVITGVGQGPSSTMYFSVSGLPVASATVPGTSGGARTPTALSAPDSISGTFKHNTGGIVGIALGATMALLLGVLFTFFACRRRFKSTHRRNISKTWISSPLPQSNEHWDDAFSPVVPRRPRRVSADSRASFLRPLSSRSLDISAADGFHVPVPAERRATGSVPEPAQVAVPPSPWLHRAPLLSPTSSGFSLSSPTAFSYAGFLFPNEHTSVAVASPAPVPATQSGHIYSPLIRAKGFMRRLRLGRPSNAPASRGLLTTLAPVPEMSAAEISRPRLHNLPWIHRRHSPTSPWTPHSPTSPGSP</sequence>
<dbReference type="AlphaFoldDB" id="A0AAD6V6L6"/>
<proteinExistence type="predicted"/>
<evidence type="ECO:0000256" key="2">
    <source>
        <dbReference type="SAM" id="Phobius"/>
    </source>
</evidence>
<accession>A0AAD6V6L6</accession>
<comment type="caution">
    <text evidence="3">The sequence shown here is derived from an EMBL/GenBank/DDBJ whole genome shotgun (WGS) entry which is preliminary data.</text>
</comment>
<dbReference type="EMBL" id="JARJCW010000060">
    <property type="protein sequence ID" value="KAJ7201103.1"/>
    <property type="molecule type" value="Genomic_DNA"/>
</dbReference>
<keyword evidence="2" id="KW-0472">Membrane</keyword>
<reference evidence="3" key="1">
    <citation type="submission" date="2023-03" db="EMBL/GenBank/DDBJ databases">
        <title>Massive genome expansion in bonnet fungi (Mycena s.s.) driven by repeated elements and novel gene families across ecological guilds.</title>
        <authorList>
            <consortium name="Lawrence Berkeley National Laboratory"/>
            <person name="Harder C.B."/>
            <person name="Miyauchi S."/>
            <person name="Viragh M."/>
            <person name="Kuo A."/>
            <person name="Thoen E."/>
            <person name="Andreopoulos B."/>
            <person name="Lu D."/>
            <person name="Skrede I."/>
            <person name="Drula E."/>
            <person name="Henrissat B."/>
            <person name="Morin E."/>
            <person name="Kohler A."/>
            <person name="Barry K."/>
            <person name="LaButti K."/>
            <person name="Morin E."/>
            <person name="Salamov A."/>
            <person name="Lipzen A."/>
            <person name="Mereny Z."/>
            <person name="Hegedus B."/>
            <person name="Baldrian P."/>
            <person name="Stursova M."/>
            <person name="Weitz H."/>
            <person name="Taylor A."/>
            <person name="Grigoriev I.V."/>
            <person name="Nagy L.G."/>
            <person name="Martin F."/>
            <person name="Kauserud H."/>
        </authorList>
    </citation>
    <scope>NUCLEOTIDE SEQUENCE</scope>
    <source>
        <strain evidence="3">9144</strain>
    </source>
</reference>
<feature type="compositionally biased region" description="Pro residues" evidence="1">
    <location>
        <begin position="220"/>
        <end position="231"/>
    </location>
</feature>
<feature type="region of interest" description="Disordered" evidence="1">
    <location>
        <begin position="71"/>
        <end position="133"/>
    </location>
</feature>
<name>A0AAD6V6L6_9AGAR</name>